<protein>
    <submittedName>
        <fullName evidence="2">Uncharacterized protein</fullName>
    </submittedName>
</protein>
<dbReference type="SUPFAM" id="SSF56925">
    <property type="entry name" value="OMPA-like"/>
    <property type="match status" value="1"/>
</dbReference>
<dbReference type="RefSeq" id="WP_118130162.1">
    <property type="nucleotide sequence ID" value="NZ_LMAZ01000002.1"/>
</dbReference>
<evidence type="ECO:0000313" key="3">
    <source>
        <dbReference type="Proteomes" id="UP000265411"/>
    </source>
</evidence>
<dbReference type="Proteomes" id="UP000265411">
    <property type="component" value="Unassembled WGS sequence"/>
</dbReference>
<feature type="signal peptide" evidence="1">
    <location>
        <begin position="1"/>
        <end position="24"/>
    </location>
</feature>
<dbReference type="InterPro" id="IPR011250">
    <property type="entry name" value="OMP/PagP_B-barrel"/>
</dbReference>
<feature type="chain" id="PRO_5017317853" evidence="1">
    <location>
        <begin position="25"/>
        <end position="202"/>
    </location>
</feature>
<organism evidence="2 3">
    <name type="scientific">Pseudomonas abyssi</name>
    <dbReference type="NCBI Taxonomy" id="170540"/>
    <lineage>
        <taxon>Bacteria</taxon>
        <taxon>Pseudomonadati</taxon>
        <taxon>Pseudomonadota</taxon>
        <taxon>Gammaproteobacteria</taxon>
        <taxon>Pseudomonadales</taxon>
        <taxon>Pseudomonadaceae</taxon>
        <taxon>Pseudomonas</taxon>
    </lineage>
</organism>
<name>A0A395R5Q3_9PSED</name>
<dbReference type="OrthoDB" id="6896482at2"/>
<dbReference type="EMBL" id="LMAZ01000002">
    <property type="protein sequence ID" value="RGP55169.1"/>
    <property type="molecule type" value="Genomic_DNA"/>
</dbReference>
<gene>
    <name evidence="2" type="ORF">ASB58_08820</name>
</gene>
<dbReference type="AlphaFoldDB" id="A0A395R5Q3"/>
<reference evidence="2 3" key="1">
    <citation type="journal article" date="2018" name="Syst. Appl. Microbiol.">
        <title>Pseudomonas gallaeciensis sp. nov., isolated from crude-oil-contaminated intertidal sand samples after the Prestige oil spill.</title>
        <authorList>
            <person name="Mulet M."/>
            <person name="Sanchez D."/>
            <person name="Rodriguez A.C."/>
            <person name="Nogales B."/>
            <person name="Bosch R."/>
            <person name="Busquets A."/>
            <person name="Gomila M."/>
            <person name="Lalucat J."/>
            <person name="Garcia-Valdes E."/>
        </authorList>
    </citation>
    <scope>NUCLEOTIDE SEQUENCE [LARGE SCALE GENOMIC DNA]</scope>
    <source>
        <strain evidence="2 3">V113</strain>
    </source>
</reference>
<evidence type="ECO:0000313" key="2">
    <source>
        <dbReference type="EMBL" id="RGP55169.1"/>
    </source>
</evidence>
<sequence length="202" mass="21791">MRSTITKLMLTTPLLLGAATVAHADENFASLTWGQTSNNMQKSSSLNANLNNPSFDSVVNNENTWGVRAGRQNDSARYYATYEYLSGSNNGFKLRQQNLLASYDVLYPLNQSGTQVFGGGSLGLVKLEQNSSGTSRDSNISYAAGLQAGLLQDISQRVSVEGGYRYLRTNATVDVAPHGQGSLGKADLHSSGQWYLSANYGF</sequence>
<accession>A0A395R5Q3</accession>
<keyword evidence="1" id="KW-0732">Signal</keyword>
<keyword evidence="3" id="KW-1185">Reference proteome</keyword>
<evidence type="ECO:0000256" key="1">
    <source>
        <dbReference type="SAM" id="SignalP"/>
    </source>
</evidence>
<comment type="caution">
    <text evidence="2">The sequence shown here is derived from an EMBL/GenBank/DDBJ whole genome shotgun (WGS) entry which is preliminary data.</text>
</comment>
<proteinExistence type="predicted"/>
<dbReference type="Gene3D" id="2.40.160.20">
    <property type="match status" value="1"/>
</dbReference>